<accession>A0A8S2EVX8</accession>
<dbReference type="Proteomes" id="UP000682733">
    <property type="component" value="Unassembled WGS sequence"/>
</dbReference>
<keyword evidence="1" id="KW-0472">Membrane</keyword>
<protein>
    <submittedName>
        <fullName evidence="2">Uncharacterized protein</fullName>
    </submittedName>
</protein>
<dbReference type="AlphaFoldDB" id="A0A8S2EVX8"/>
<keyword evidence="1" id="KW-0812">Transmembrane</keyword>
<reference evidence="2" key="1">
    <citation type="submission" date="2021-02" db="EMBL/GenBank/DDBJ databases">
        <authorList>
            <person name="Nowell W R."/>
        </authorList>
    </citation>
    <scope>NUCLEOTIDE SEQUENCE</scope>
</reference>
<feature type="transmembrane region" description="Helical" evidence="1">
    <location>
        <begin position="338"/>
        <end position="364"/>
    </location>
</feature>
<dbReference type="EMBL" id="CAJOBA010038565">
    <property type="protein sequence ID" value="CAF4062958.1"/>
    <property type="molecule type" value="Genomic_DNA"/>
</dbReference>
<gene>
    <name evidence="2" type="ORF">OVA965_LOCUS26497</name>
    <name evidence="3" type="ORF">TMI583_LOCUS27236</name>
</gene>
<evidence type="ECO:0000313" key="4">
    <source>
        <dbReference type="Proteomes" id="UP000677228"/>
    </source>
</evidence>
<organism evidence="2 4">
    <name type="scientific">Didymodactylos carnosus</name>
    <dbReference type="NCBI Taxonomy" id="1234261"/>
    <lineage>
        <taxon>Eukaryota</taxon>
        <taxon>Metazoa</taxon>
        <taxon>Spiralia</taxon>
        <taxon>Gnathifera</taxon>
        <taxon>Rotifera</taxon>
        <taxon>Eurotatoria</taxon>
        <taxon>Bdelloidea</taxon>
        <taxon>Philodinida</taxon>
        <taxon>Philodinidae</taxon>
        <taxon>Didymodactylos</taxon>
    </lineage>
</organism>
<proteinExistence type="predicted"/>
<evidence type="ECO:0000256" key="1">
    <source>
        <dbReference type="SAM" id="Phobius"/>
    </source>
</evidence>
<dbReference type="Proteomes" id="UP000677228">
    <property type="component" value="Unassembled WGS sequence"/>
</dbReference>
<evidence type="ECO:0000313" key="2">
    <source>
        <dbReference type="EMBL" id="CAF1256005.1"/>
    </source>
</evidence>
<name>A0A8S2EVX8_9BILA</name>
<keyword evidence="1" id="KW-1133">Transmembrane helix</keyword>
<sequence length="670" mass="75608">MTKTGVVNQPTVSVYKNLLSNHSNTLVCPCSTILIQYQDFISSFTHTFNQICSSDFVSEEWLNYINYRPLNNVKYQHPYDFRYSGYSFFTVLKILCALVSQTIDDQLIQLQTTTLFSESVQPDNIIQANAEAIREQFVNTTSNSFSAALNTIRTVLQGNQIVNRLKTNYQLATPSTYKTVQQLSHTTEYSSVNDSCMCSLSSYCKATTGIYNTSAYIPSCKYDHTPPCNSIIDGEIEFDVPGISVGCLVLDAVLQSDLSCFYNESCLSELKFQLTDSPSPFNATPLKVGSSGASLPTIGDLIANLMVEEWYFNSSYESYFDQCNPQTCTYTYVKQFDIVYVITNTIAFIGGIATILMLITLPIVTNIRQWLSARRSSAHVYLDKNDVRGFGPLIFQTLSSFCDLSLKTIENELSIFNSTKYVTKNVYLQDSFQSQSEQIVALFIQRTINTFLLTLSVVRGASTSNQLYSGPLTNWMFTTTDLLLPQFYYNDTANPSRYCSCKIDPTTCGALAGVYGYMGTPLTILNFRIGCYVIETTFSSTFECFYNQTCFNSFNKLIYSNSYARFNATPMIWSQNTSRYLPTTKIQTIIEQLMIERWNDEISFESYFNECNPNKCVYTYNKQVDVIYIITTIVGLIGGLTTVLQILISALVAYARRKKRPVNLTPTQTG</sequence>
<dbReference type="EMBL" id="CAJNOK010017013">
    <property type="protein sequence ID" value="CAF1256005.1"/>
    <property type="molecule type" value="Genomic_DNA"/>
</dbReference>
<comment type="caution">
    <text evidence="2">The sequence shown here is derived from an EMBL/GenBank/DDBJ whole genome shotgun (WGS) entry which is preliminary data.</text>
</comment>
<evidence type="ECO:0000313" key="3">
    <source>
        <dbReference type="EMBL" id="CAF4062958.1"/>
    </source>
</evidence>
<feature type="transmembrane region" description="Helical" evidence="1">
    <location>
        <begin position="626"/>
        <end position="654"/>
    </location>
</feature>